<proteinExistence type="predicted"/>
<reference evidence="2" key="1">
    <citation type="submission" date="2019-11" db="UniProtKB">
        <authorList>
            <consortium name="WormBaseParasite"/>
        </authorList>
    </citation>
    <scope>IDENTIFICATION</scope>
</reference>
<evidence type="ECO:0000256" key="1">
    <source>
        <dbReference type="SAM" id="MobiDB-lite"/>
    </source>
</evidence>
<evidence type="ECO:0000313" key="2">
    <source>
        <dbReference type="WBParaSite" id="MCU_014333-RA"/>
    </source>
</evidence>
<name>A0A5K3G121_MESCO</name>
<dbReference type="AlphaFoldDB" id="A0A5K3G121"/>
<organism evidence="2">
    <name type="scientific">Mesocestoides corti</name>
    <name type="common">Flatworm</name>
    <dbReference type="NCBI Taxonomy" id="53468"/>
    <lineage>
        <taxon>Eukaryota</taxon>
        <taxon>Metazoa</taxon>
        <taxon>Spiralia</taxon>
        <taxon>Lophotrochozoa</taxon>
        <taxon>Platyhelminthes</taxon>
        <taxon>Cestoda</taxon>
        <taxon>Eucestoda</taxon>
        <taxon>Cyclophyllidea</taxon>
        <taxon>Mesocestoididae</taxon>
        <taxon>Mesocestoides</taxon>
    </lineage>
</organism>
<sequence>MFAEDVQNIASLRPQDSQQTCQQQPVVAAAPFASVTPIQQPQSELQVLPDLNALDIESQLIEFETTGGGGSSSSVGLASDGPLPSHHPTTQTATMPKTKHVLSQALLAASYSLLVEGQSMVLVYPLRGSMFHQKRLPL</sequence>
<accession>A0A5K3G121</accession>
<protein>
    <submittedName>
        <fullName evidence="2">Uncharacterized protein</fullName>
    </submittedName>
</protein>
<feature type="region of interest" description="Disordered" evidence="1">
    <location>
        <begin position="64"/>
        <end position="97"/>
    </location>
</feature>
<dbReference type="WBParaSite" id="MCU_014333-RA">
    <property type="protein sequence ID" value="MCU_014333-RA"/>
    <property type="gene ID" value="MCU_014333"/>
</dbReference>